<dbReference type="KEGG" id="tml:GSTUM_00008324001"/>
<dbReference type="HOGENOM" id="CLU_008809_0_0_1"/>
<feature type="transmembrane region" description="Helical" evidence="1">
    <location>
        <begin position="96"/>
        <end position="120"/>
    </location>
</feature>
<gene>
    <name evidence="2" type="ORF">GSTUM_00008324001</name>
</gene>
<proteinExistence type="predicted"/>
<keyword evidence="3" id="KW-1185">Reference proteome</keyword>
<dbReference type="Proteomes" id="UP000006911">
    <property type="component" value="Unassembled WGS sequence"/>
</dbReference>
<accession>D5GI80</accession>
<protein>
    <submittedName>
        <fullName evidence="2">(Perigord truffle) hypothetical protein</fullName>
    </submittedName>
</protein>
<dbReference type="EMBL" id="FN430324">
    <property type="protein sequence ID" value="CAZ84223.1"/>
    <property type="molecule type" value="Genomic_DNA"/>
</dbReference>
<dbReference type="eggNOG" id="ENOG502RX75">
    <property type="taxonomic scope" value="Eukaryota"/>
</dbReference>
<evidence type="ECO:0000256" key="1">
    <source>
        <dbReference type="SAM" id="Phobius"/>
    </source>
</evidence>
<sequence>MEQYDPYPPQGDANERAPSPMRVERVISGAGSVASNASTGSRLRERIRRDMEWGSKLHWFLPSAMIGLFILGLLGALLHHWFYVSLHGKGAKDQLIMVRFGTAFAFFTKAALVGSIVLAYRQRIWYTLRTKPITVKGIDNLFALTEDPTGFYSKDGATRAKVATLMALATWVIPLAAVLSPGALTAQLSRVESTADCTVPAVNTSAQNDAVQDQPKYGVLGYDLVYFNNSDPPGHDQYFGGTGYLFTEATNFAFTLKKPRDISSPCKGYNCTWNAVFDAPWYECHEKSVSEARNAFDTMDWVDIESRHWAPRSQVTLVAVWDGEEYASQQPLWNGSDNMQGYFTGEPTIRVGYVVDTGIPVVEGSVDSDSGLWKTVLEPHWLSCDLFKASWNVTFNFTGTPSARVKTSNRRRLFEPPKMGPTHPNYRENALYYSFGKLVREKLRGGLGVRNGTSDTRRISSYNPLVNVTTRMAINDVKGGVEKLVIDLGLTLLTFPYLDIAVNTSVGCTKWRYENRFHYSPQGLWIGYTLSVIATLASVLVGMHSIYVNGITSDTLFSKILVTTRNPTLDKLVREHEGVCLGGGPFPEKLENTRLLFGIIDNGSHTAFGIVDETTVMLDPVGYRGLINPRWGHSTGP</sequence>
<dbReference type="GeneID" id="9181941"/>
<feature type="transmembrane region" description="Helical" evidence="1">
    <location>
        <begin position="59"/>
        <end position="84"/>
    </location>
</feature>
<feature type="transmembrane region" description="Helical" evidence="1">
    <location>
        <begin position="162"/>
        <end position="184"/>
    </location>
</feature>
<name>D5GI80_TUBMM</name>
<organism evidence="2 3">
    <name type="scientific">Tuber melanosporum (strain Mel28)</name>
    <name type="common">Perigord black truffle</name>
    <dbReference type="NCBI Taxonomy" id="656061"/>
    <lineage>
        <taxon>Eukaryota</taxon>
        <taxon>Fungi</taxon>
        <taxon>Dikarya</taxon>
        <taxon>Ascomycota</taxon>
        <taxon>Pezizomycotina</taxon>
        <taxon>Pezizomycetes</taxon>
        <taxon>Pezizales</taxon>
        <taxon>Tuberaceae</taxon>
        <taxon>Tuber</taxon>
    </lineage>
</organism>
<keyword evidence="1" id="KW-0812">Transmembrane</keyword>
<keyword evidence="1" id="KW-0472">Membrane</keyword>
<evidence type="ECO:0000313" key="2">
    <source>
        <dbReference type="EMBL" id="CAZ84223.1"/>
    </source>
</evidence>
<evidence type="ECO:0000313" key="3">
    <source>
        <dbReference type="Proteomes" id="UP000006911"/>
    </source>
</evidence>
<reference evidence="2 3" key="1">
    <citation type="journal article" date="2010" name="Nature">
        <title>Perigord black truffle genome uncovers evolutionary origins and mechanisms of symbiosis.</title>
        <authorList>
            <person name="Martin F."/>
            <person name="Kohler A."/>
            <person name="Murat C."/>
            <person name="Balestrini R."/>
            <person name="Coutinho P.M."/>
            <person name="Jaillon O."/>
            <person name="Montanini B."/>
            <person name="Morin E."/>
            <person name="Noel B."/>
            <person name="Percudani R."/>
            <person name="Porcel B."/>
            <person name="Rubini A."/>
            <person name="Amicucci A."/>
            <person name="Amselem J."/>
            <person name="Anthouard V."/>
            <person name="Arcioni S."/>
            <person name="Artiguenave F."/>
            <person name="Aury J.M."/>
            <person name="Ballario P."/>
            <person name="Bolchi A."/>
            <person name="Brenna A."/>
            <person name="Brun A."/>
            <person name="Buee M."/>
            <person name="Cantarel B."/>
            <person name="Chevalier G."/>
            <person name="Couloux A."/>
            <person name="Da Silva C."/>
            <person name="Denoeud F."/>
            <person name="Duplessis S."/>
            <person name="Ghignone S."/>
            <person name="Hilselberger B."/>
            <person name="Iotti M."/>
            <person name="Marcais B."/>
            <person name="Mello A."/>
            <person name="Miranda M."/>
            <person name="Pacioni G."/>
            <person name="Quesneville H."/>
            <person name="Riccioni C."/>
            <person name="Ruotolo R."/>
            <person name="Splivallo R."/>
            <person name="Stocchi V."/>
            <person name="Tisserant E."/>
            <person name="Viscomi A.R."/>
            <person name="Zambonelli A."/>
            <person name="Zampieri E."/>
            <person name="Henrissat B."/>
            <person name="Lebrun M.H."/>
            <person name="Paolocci F."/>
            <person name="Bonfante P."/>
            <person name="Ottonello S."/>
            <person name="Wincker P."/>
        </authorList>
    </citation>
    <scope>NUCLEOTIDE SEQUENCE [LARGE SCALE GENOMIC DNA]</scope>
    <source>
        <strain evidence="2 3">Mel28</strain>
    </source>
</reference>
<dbReference type="OMA" id="GNDPFPM"/>
<dbReference type="RefSeq" id="XP_002840032.1">
    <property type="nucleotide sequence ID" value="XM_002839986.1"/>
</dbReference>
<dbReference type="PANTHER" id="PTHR35041">
    <property type="entry name" value="MEDIATOR OF RNA POLYMERASE II TRANSCRIPTION SUBUNIT 1"/>
    <property type="match status" value="1"/>
</dbReference>
<dbReference type="PANTHER" id="PTHR35041:SF3">
    <property type="entry name" value="FORMYLMETHIONINE DEFORMYLASE-LIKE PROTEIN"/>
    <property type="match status" value="1"/>
</dbReference>
<keyword evidence="1" id="KW-1133">Transmembrane helix</keyword>
<dbReference type="AlphaFoldDB" id="D5GI80"/>
<dbReference type="InParanoid" id="D5GI80"/>